<comment type="similarity">
    <text evidence="2">Belongs to the SusD family.</text>
</comment>
<evidence type="ECO:0000259" key="7">
    <source>
        <dbReference type="Pfam" id="PF07980"/>
    </source>
</evidence>
<comment type="subcellular location">
    <subcellularLocation>
        <location evidence="1">Cell outer membrane</location>
    </subcellularLocation>
</comment>
<keyword evidence="3 6" id="KW-0732">Signal</keyword>
<keyword evidence="9" id="KW-1185">Reference proteome</keyword>
<sequence length="541" mass="60620">MKKIFLICLLMIVGVTACNKDFLTRNNPIDTTDDKFWQTEAQLLGVIQYIAGSMPGGGFQYLPDSRISLSALTDDAAWTANFLPEINQFALGNGNSNPPSSAYMLIYPFWHDDYLKIRTCNRFLENAGKAYVDVDKLKQYMLEIRAFRAFYTMELSMYYGAIPIVTSAVGPDDAALKASSKEEILNFIISEFKACADGLPLSYPGDLPYRITKGAVLTMETVAYLNWGKYAEAAATAKQVVDLTDPATGAKVYSLYKPAATDNYLNLFLYKGEFNSERILSNQSQQGVYVRLAPPNAAGTANVNPTQSMVDTYETRQGKTLAELGPDSLAIYHKYPNYNNNRDPRMAATIVYPGATFYTVVNPFAPAPNVCAIGAVNSSRTGYFVRKYCDVSMDRTRPTAGTLDFMIYRLADVMLMRVEGLVESGQSADPDVINYLNQIRNRSNMPNVNTSVYNSQQKLRELYRRERRVELAFEGNRWFDIRRWKIAEQVMNGVVYGATNPANGQTVIVETRKFDAGRDYVWPIPIQELQGNASMMQNPGY</sequence>
<evidence type="ECO:0000256" key="3">
    <source>
        <dbReference type="ARBA" id="ARBA00022729"/>
    </source>
</evidence>
<reference evidence="8 9" key="1">
    <citation type="submission" date="2020-10" db="EMBL/GenBank/DDBJ databases">
        <title>Mucilaginibacter mali sp. nov., isolated from rhizosphere soil of apple orchard.</title>
        <authorList>
            <person name="Lee J.-S."/>
            <person name="Kim H.S."/>
            <person name="Kim J.-S."/>
        </authorList>
    </citation>
    <scope>NUCLEOTIDE SEQUENCE [LARGE SCALE GENOMIC DNA]</scope>
    <source>
        <strain evidence="8 9">KCTC 23157</strain>
    </source>
</reference>
<dbReference type="Gene3D" id="1.25.40.390">
    <property type="match status" value="1"/>
</dbReference>
<keyword evidence="5" id="KW-0998">Cell outer membrane</keyword>
<dbReference type="SUPFAM" id="SSF48452">
    <property type="entry name" value="TPR-like"/>
    <property type="match status" value="1"/>
</dbReference>
<evidence type="ECO:0000256" key="1">
    <source>
        <dbReference type="ARBA" id="ARBA00004442"/>
    </source>
</evidence>
<dbReference type="InterPro" id="IPR012944">
    <property type="entry name" value="SusD_RagB_dom"/>
</dbReference>
<evidence type="ECO:0000256" key="6">
    <source>
        <dbReference type="SAM" id="SignalP"/>
    </source>
</evidence>
<comment type="caution">
    <text evidence="8">The sequence shown here is derived from an EMBL/GenBank/DDBJ whole genome shotgun (WGS) entry which is preliminary data.</text>
</comment>
<evidence type="ECO:0000313" key="9">
    <source>
        <dbReference type="Proteomes" id="UP000632774"/>
    </source>
</evidence>
<evidence type="ECO:0000256" key="5">
    <source>
        <dbReference type="ARBA" id="ARBA00023237"/>
    </source>
</evidence>
<dbReference type="InterPro" id="IPR011990">
    <property type="entry name" value="TPR-like_helical_dom_sf"/>
</dbReference>
<gene>
    <name evidence="8" type="ORF">IRJ18_03415</name>
</gene>
<accession>A0ABR9XDU7</accession>
<dbReference type="Proteomes" id="UP000632774">
    <property type="component" value="Unassembled WGS sequence"/>
</dbReference>
<organism evidence="8 9">
    <name type="scientific">Mucilaginibacter boryungensis</name>
    <dbReference type="NCBI Taxonomy" id="768480"/>
    <lineage>
        <taxon>Bacteria</taxon>
        <taxon>Pseudomonadati</taxon>
        <taxon>Bacteroidota</taxon>
        <taxon>Sphingobacteriia</taxon>
        <taxon>Sphingobacteriales</taxon>
        <taxon>Sphingobacteriaceae</taxon>
        <taxon>Mucilaginibacter</taxon>
    </lineage>
</organism>
<evidence type="ECO:0000256" key="2">
    <source>
        <dbReference type="ARBA" id="ARBA00006275"/>
    </source>
</evidence>
<feature type="domain" description="RagB/SusD" evidence="7">
    <location>
        <begin position="285"/>
        <end position="541"/>
    </location>
</feature>
<feature type="signal peptide" evidence="6">
    <location>
        <begin position="1"/>
        <end position="17"/>
    </location>
</feature>
<name>A0ABR9XDU7_9SPHI</name>
<dbReference type="PROSITE" id="PS51257">
    <property type="entry name" value="PROKAR_LIPOPROTEIN"/>
    <property type="match status" value="1"/>
</dbReference>
<dbReference type="RefSeq" id="WP_194104793.1">
    <property type="nucleotide sequence ID" value="NZ_JADFFM010000001.1"/>
</dbReference>
<feature type="chain" id="PRO_5046505322" evidence="6">
    <location>
        <begin position="18"/>
        <end position="541"/>
    </location>
</feature>
<evidence type="ECO:0000313" key="8">
    <source>
        <dbReference type="EMBL" id="MBE9665396.1"/>
    </source>
</evidence>
<proteinExistence type="inferred from homology"/>
<dbReference type="EMBL" id="JADFFM010000001">
    <property type="protein sequence ID" value="MBE9665396.1"/>
    <property type="molecule type" value="Genomic_DNA"/>
</dbReference>
<evidence type="ECO:0000256" key="4">
    <source>
        <dbReference type="ARBA" id="ARBA00023136"/>
    </source>
</evidence>
<keyword evidence="4" id="KW-0472">Membrane</keyword>
<dbReference type="Pfam" id="PF07980">
    <property type="entry name" value="SusD_RagB"/>
    <property type="match status" value="1"/>
</dbReference>
<protein>
    <submittedName>
        <fullName evidence="8">RagB/SusD family nutrient uptake outer membrane protein</fullName>
    </submittedName>
</protein>